<dbReference type="InterPro" id="IPR004263">
    <property type="entry name" value="Exostosin"/>
</dbReference>
<gene>
    <name evidence="6" type="ORF">CEUSTIGMA_g3227.t1</name>
</gene>
<dbReference type="PANTHER" id="PTHR11062">
    <property type="entry name" value="EXOSTOSIN HEPARAN SULFATE GLYCOSYLTRANSFERASE -RELATED"/>
    <property type="match status" value="1"/>
</dbReference>
<keyword evidence="4" id="KW-0245">EGF-like domain</keyword>
<evidence type="ECO:0000259" key="5">
    <source>
        <dbReference type="PROSITE" id="PS50026"/>
    </source>
</evidence>
<dbReference type="PANTHER" id="PTHR11062:SF268">
    <property type="entry name" value="FAMILY PROTEIN, PUTATIVE, EXPRESSED-RELATED"/>
    <property type="match status" value="1"/>
</dbReference>
<dbReference type="Gene3D" id="2.60.120.260">
    <property type="entry name" value="Galactose-binding domain-like"/>
    <property type="match status" value="1"/>
</dbReference>
<feature type="disulfide bond" evidence="4">
    <location>
        <begin position="78"/>
        <end position="88"/>
    </location>
</feature>
<dbReference type="InterPro" id="IPR002049">
    <property type="entry name" value="LE_dom"/>
</dbReference>
<evidence type="ECO:0000256" key="2">
    <source>
        <dbReference type="ARBA" id="ARBA00010271"/>
    </source>
</evidence>
<protein>
    <recommendedName>
        <fullName evidence="5">EGF-like domain-containing protein</fullName>
    </recommendedName>
</protein>
<sequence length="754" mass="85857">MARTLSRISICLRSHVFISAVILAGHTSSSVFGNEGRANFTALTGVLRCQLSSGEWCGLYRDQVEVATKPAPRGDVDCPKDCSGVGVCDYDTGTCYCPAGYGGEDCSAPRTRPCWRMGPDHRDLGWLEHKDWSHSRCAGYCDTDIAMCYCPPETKYGHVPAPEGSPLGTPPVKQGRPLYMCHPKTDQYNQTTGWGQVPYEDMFGKHGWCNAEASAFTCPCRLDGIVGQYCNIKVEMNCANQCTGHGECKLGFCKCHPGWYGIDCSRKRKGLPLEPGDGELKSPWLKTVIKQVLAAADPPVHLTRKRPFIYVYDTWPEFNTDVQQYKIERDHCSYRNWVHGNRSEWIGYNAYAVESVLIDLFSTSEHRTFDPEEADYFFVPTMAGCLYDVYGWNKIPMWPPQYHGTRPFGSANLLLETQKWLSQKYPWFNRSKGQDHIWVMPHDEGACGAPKQIWLGIILSHWGRLDFPHSSNTQYGADNYSLDFHHPTFPGGWLAHSVKTHPCFDPNKDLVIPCFKDPRHFQQSGYMGMKSTSTRDIFLFFRGDVGRTRDDPKCMYSRCIRQTIDRLVKKEGWKEKYNVWYGDRQDTPGEYGELLSRSKFCLALPGDGWSARFEDGILHGCIPVIIMDNVQVPFESILNVEAFTVRILQKDIPHMMEILGGIPEERVEEMQRNVHKVWHRFRYMGLKMIETEVDTILKRNAINAGGTLPKNEGVEKADSAVDDAFSTIIQWLYWRIPFTRGKHRPNETLFLPAT</sequence>
<evidence type="ECO:0000313" key="7">
    <source>
        <dbReference type="Proteomes" id="UP000232323"/>
    </source>
</evidence>
<dbReference type="Pfam" id="PF03016">
    <property type="entry name" value="Exostosin_GT47"/>
    <property type="match status" value="1"/>
</dbReference>
<evidence type="ECO:0000256" key="4">
    <source>
        <dbReference type="PROSITE-ProRule" id="PRU00076"/>
    </source>
</evidence>
<accession>A0A250WY65</accession>
<keyword evidence="7" id="KW-1185">Reference proteome</keyword>
<comment type="caution">
    <text evidence="4">Lacks conserved residue(s) required for the propagation of feature annotation.</text>
</comment>
<dbReference type="GO" id="GO:0016757">
    <property type="term" value="F:glycosyltransferase activity"/>
    <property type="evidence" value="ECO:0007669"/>
    <property type="project" value="InterPro"/>
</dbReference>
<name>A0A250WY65_9CHLO</name>
<dbReference type="AlphaFoldDB" id="A0A250WY65"/>
<evidence type="ECO:0000256" key="3">
    <source>
        <dbReference type="ARBA" id="ARBA00023034"/>
    </source>
</evidence>
<comment type="caution">
    <text evidence="6">The sequence shown here is derived from an EMBL/GenBank/DDBJ whole genome shotgun (WGS) entry which is preliminary data.</text>
</comment>
<dbReference type="Gene3D" id="2.10.25.10">
    <property type="entry name" value="Laminin"/>
    <property type="match status" value="1"/>
</dbReference>
<dbReference type="SMART" id="SM00181">
    <property type="entry name" value="EGF"/>
    <property type="match status" value="2"/>
</dbReference>
<dbReference type="PROSITE" id="PS50026">
    <property type="entry name" value="EGF_3"/>
    <property type="match status" value="1"/>
</dbReference>
<dbReference type="OrthoDB" id="1924787at2759"/>
<dbReference type="PROSITE" id="PS00022">
    <property type="entry name" value="EGF_1"/>
    <property type="match status" value="2"/>
</dbReference>
<feature type="domain" description="EGF-like" evidence="5">
    <location>
        <begin position="74"/>
        <end position="107"/>
    </location>
</feature>
<dbReference type="FunFam" id="2.10.25.10:FF:000026">
    <property type="entry name" value="Teneurin transmembrane protein 2"/>
    <property type="match status" value="1"/>
</dbReference>
<dbReference type="PROSITE" id="PS01186">
    <property type="entry name" value="EGF_2"/>
    <property type="match status" value="2"/>
</dbReference>
<dbReference type="InterPro" id="IPR040911">
    <property type="entry name" value="Exostosin_GT47"/>
</dbReference>
<dbReference type="EMBL" id="BEGY01000014">
    <property type="protein sequence ID" value="GAX75784.1"/>
    <property type="molecule type" value="Genomic_DNA"/>
</dbReference>
<dbReference type="InterPro" id="IPR000742">
    <property type="entry name" value="EGF"/>
</dbReference>
<keyword evidence="3" id="KW-0333">Golgi apparatus</keyword>
<comment type="similarity">
    <text evidence="2">Belongs to the glycosyltransferase 47 family.</text>
</comment>
<dbReference type="CDD" id="cd00055">
    <property type="entry name" value="EGF_Lam"/>
    <property type="match status" value="1"/>
</dbReference>
<evidence type="ECO:0000313" key="6">
    <source>
        <dbReference type="EMBL" id="GAX75784.1"/>
    </source>
</evidence>
<keyword evidence="4" id="KW-1015">Disulfide bond</keyword>
<comment type="subcellular location">
    <subcellularLocation>
        <location evidence="1">Golgi apparatus membrane</location>
        <topology evidence="1">Single-pass type II membrane protein</topology>
    </subcellularLocation>
</comment>
<evidence type="ECO:0000256" key="1">
    <source>
        <dbReference type="ARBA" id="ARBA00004323"/>
    </source>
</evidence>
<dbReference type="Pfam" id="PF23106">
    <property type="entry name" value="EGF_Teneurin"/>
    <property type="match status" value="1"/>
</dbReference>
<proteinExistence type="inferred from homology"/>
<feature type="disulfide bond" evidence="4">
    <location>
        <begin position="97"/>
        <end position="106"/>
    </location>
</feature>
<organism evidence="6 7">
    <name type="scientific">Chlamydomonas eustigma</name>
    <dbReference type="NCBI Taxonomy" id="1157962"/>
    <lineage>
        <taxon>Eukaryota</taxon>
        <taxon>Viridiplantae</taxon>
        <taxon>Chlorophyta</taxon>
        <taxon>core chlorophytes</taxon>
        <taxon>Chlorophyceae</taxon>
        <taxon>CS clade</taxon>
        <taxon>Chlamydomonadales</taxon>
        <taxon>Chlamydomonadaceae</taxon>
        <taxon>Chlamydomonas</taxon>
    </lineage>
</organism>
<dbReference type="Proteomes" id="UP000232323">
    <property type="component" value="Unassembled WGS sequence"/>
</dbReference>
<dbReference type="GO" id="GO:0000139">
    <property type="term" value="C:Golgi membrane"/>
    <property type="evidence" value="ECO:0007669"/>
    <property type="project" value="UniProtKB-SubCell"/>
</dbReference>
<reference evidence="6 7" key="1">
    <citation type="submission" date="2017-08" db="EMBL/GenBank/DDBJ databases">
        <title>Acidophilic green algal genome provides insights into adaptation to an acidic environment.</title>
        <authorList>
            <person name="Hirooka S."/>
            <person name="Hirose Y."/>
            <person name="Kanesaki Y."/>
            <person name="Higuchi S."/>
            <person name="Fujiwara T."/>
            <person name="Onuma R."/>
            <person name="Era A."/>
            <person name="Ohbayashi R."/>
            <person name="Uzuka A."/>
            <person name="Nozaki H."/>
            <person name="Yoshikawa H."/>
            <person name="Miyagishima S.Y."/>
        </authorList>
    </citation>
    <scope>NUCLEOTIDE SEQUENCE [LARGE SCALE GENOMIC DNA]</scope>
    <source>
        <strain evidence="6 7">NIES-2499</strain>
    </source>
</reference>